<reference evidence="2 3" key="1">
    <citation type="submission" date="2024-01" db="EMBL/GenBank/DDBJ databases">
        <title>A telomere-to-telomere, gap-free genome of sweet tea (Lithocarpus litseifolius).</title>
        <authorList>
            <person name="Zhou J."/>
        </authorList>
    </citation>
    <scope>NUCLEOTIDE SEQUENCE [LARGE SCALE GENOMIC DNA]</scope>
    <source>
        <strain evidence="2">Zhou-2022a</strain>
        <tissue evidence="2">Leaf</tissue>
    </source>
</reference>
<name>A0AAW2D8D1_9ROSI</name>
<dbReference type="InterPro" id="IPR026960">
    <property type="entry name" value="RVT-Znf"/>
</dbReference>
<gene>
    <name evidence="2" type="ORF">SO802_012502</name>
</gene>
<dbReference type="AlphaFoldDB" id="A0AAW2D8D1"/>
<dbReference type="EMBL" id="JAZDWU010000004">
    <property type="protein sequence ID" value="KAL0004941.1"/>
    <property type="molecule type" value="Genomic_DNA"/>
</dbReference>
<protein>
    <recommendedName>
        <fullName evidence="1">Reverse transcriptase zinc-binding domain-containing protein</fullName>
    </recommendedName>
</protein>
<organism evidence="2 3">
    <name type="scientific">Lithocarpus litseifolius</name>
    <dbReference type="NCBI Taxonomy" id="425828"/>
    <lineage>
        <taxon>Eukaryota</taxon>
        <taxon>Viridiplantae</taxon>
        <taxon>Streptophyta</taxon>
        <taxon>Embryophyta</taxon>
        <taxon>Tracheophyta</taxon>
        <taxon>Spermatophyta</taxon>
        <taxon>Magnoliopsida</taxon>
        <taxon>eudicotyledons</taxon>
        <taxon>Gunneridae</taxon>
        <taxon>Pentapetalae</taxon>
        <taxon>rosids</taxon>
        <taxon>fabids</taxon>
        <taxon>Fagales</taxon>
        <taxon>Fagaceae</taxon>
        <taxon>Lithocarpus</taxon>
    </lineage>
</organism>
<evidence type="ECO:0000313" key="2">
    <source>
        <dbReference type="EMBL" id="KAL0004941.1"/>
    </source>
</evidence>
<feature type="domain" description="Reverse transcriptase zinc-binding" evidence="1">
    <location>
        <begin position="88"/>
        <end position="184"/>
    </location>
</feature>
<proteinExistence type="predicted"/>
<evidence type="ECO:0000259" key="1">
    <source>
        <dbReference type="Pfam" id="PF13966"/>
    </source>
</evidence>
<accession>A0AAW2D8D1</accession>
<dbReference type="Proteomes" id="UP001459277">
    <property type="component" value="Unassembled WGS sequence"/>
</dbReference>
<sequence>MKLKEGKWWIGRGSDIPQLTNLCDNNFSGTAPRTVADLINHSTGAWKPDLLRSLYPHHVYKEIFSLPISKTGCFNDKLLWKHSSFGDFQVHKAYSLLLKDFQVSYPNSGPRVSIPQEVWRLIWRVKLTLKIDTFVWKLLHDSLPTFLNLNSRRINVYRDCPLCNIKVESSTHLFLSCQFARAIWHGSALSIHTSTLNNISVQVLMLIRLGTDKVMWCFAISEAVLQALLLGHYMKLWWKPLSRQGPLVFSKFWYSATAGN</sequence>
<comment type="caution">
    <text evidence="2">The sequence shown here is derived from an EMBL/GenBank/DDBJ whole genome shotgun (WGS) entry which is preliminary data.</text>
</comment>
<dbReference type="Pfam" id="PF13966">
    <property type="entry name" value="zf-RVT"/>
    <property type="match status" value="1"/>
</dbReference>
<evidence type="ECO:0000313" key="3">
    <source>
        <dbReference type="Proteomes" id="UP001459277"/>
    </source>
</evidence>
<keyword evidence="3" id="KW-1185">Reference proteome</keyword>